<keyword evidence="2" id="KW-1185">Reference proteome</keyword>
<gene>
    <name evidence="1" type="ORF">T265_11689</name>
</gene>
<proteinExistence type="predicted"/>
<dbReference type="Proteomes" id="UP000054324">
    <property type="component" value="Unassembled WGS sequence"/>
</dbReference>
<name>A0A074Z256_OPIVI</name>
<evidence type="ECO:0000313" key="2">
    <source>
        <dbReference type="Proteomes" id="UP000054324"/>
    </source>
</evidence>
<dbReference type="OrthoDB" id="6229751at2759"/>
<accession>A0A074Z256</accession>
<dbReference type="Gene3D" id="3.40.1110.10">
    <property type="entry name" value="Calcium-transporting ATPase, cytoplasmic domain N"/>
    <property type="match status" value="1"/>
</dbReference>
<dbReference type="SUPFAM" id="SSF81660">
    <property type="entry name" value="Metal cation-transporting ATPase, ATP-binding domain N"/>
    <property type="match status" value="1"/>
</dbReference>
<evidence type="ECO:0000313" key="1">
    <source>
        <dbReference type="EMBL" id="KER19582.1"/>
    </source>
</evidence>
<dbReference type="GO" id="GO:0000166">
    <property type="term" value="F:nucleotide binding"/>
    <property type="evidence" value="ECO:0007669"/>
    <property type="project" value="InterPro"/>
</dbReference>
<dbReference type="GeneID" id="20325857"/>
<protein>
    <submittedName>
        <fullName evidence="1">Uncharacterized protein</fullName>
    </submittedName>
</protein>
<dbReference type="InterPro" id="IPR023299">
    <property type="entry name" value="ATPase_P-typ_cyto_dom_N"/>
</dbReference>
<sequence length="173" mass="19269">MTQMPDSEGQKQVGGQHLTWQRSIKDITKPVGAVGAPCLPGWGLRDPHCSWLETLQDVAADRCCLGMIVGAPESILDRCTQVRTPNGRVLLTPELKDEILRKLATYATGRETLRCLALASRDDPPELSQFNLTDPTNFKEYETSHFTPCRLFEHPSGVPTSFLSNFVINELMK</sequence>
<organism evidence="1 2">
    <name type="scientific">Opisthorchis viverrini</name>
    <name type="common">Southeast Asian liver fluke</name>
    <dbReference type="NCBI Taxonomy" id="6198"/>
    <lineage>
        <taxon>Eukaryota</taxon>
        <taxon>Metazoa</taxon>
        <taxon>Spiralia</taxon>
        <taxon>Lophotrochozoa</taxon>
        <taxon>Platyhelminthes</taxon>
        <taxon>Trematoda</taxon>
        <taxon>Digenea</taxon>
        <taxon>Opisthorchiida</taxon>
        <taxon>Opisthorchiata</taxon>
        <taxon>Opisthorchiidae</taxon>
        <taxon>Opisthorchis</taxon>
    </lineage>
</organism>
<dbReference type="STRING" id="6198.A0A074Z256"/>
<dbReference type="RefSeq" id="XP_009176672.1">
    <property type="nucleotide sequence ID" value="XM_009178408.1"/>
</dbReference>
<dbReference type="EMBL" id="KL597175">
    <property type="protein sequence ID" value="KER19582.1"/>
    <property type="molecule type" value="Genomic_DNA"/>
</dbReference>
<dbReference type="KEGG" id="ovi:T265_11689"/>
<dbReference type="Pfam" id="PF13246">
    <property type="entry name" value="Cation_ATPase"/>
    <property type="match status" value="1"/>
</dbReference>
<dbReference type="CTD" id="20325857"/>
<reference evidence="1 2" key="1">
    <citation type="submission" date="2013-11" db="EMBL/GenBank/DDBJ databases">
        <title>Opisthorchis viverrini - life in the bile duct.</title>
        <authorList>
            <person name="Young N.D."/>
            <person name="Nagarajan N."/>
            <person name="Lin S.J."/>
            <person name="Korhonen P.K."/>
            <person name="Jex A.R."/>
            <person name="Hall R.S."/>
            <person name="Safavi-Hemami H."/>
            <person name="Kaewkong W."/>
            <person name="Bertrand D."/>
            <person name="Gao S."/>
            <person name="Seet Q."/>
            <person name="Wongkham S."/>
            <person name="Teh B.T."/>
            <person name="Wongkham C."/>
            <person name="Intapan P.M."/>
            <person name="Maleewong W."/>
            <person name="Yang X."/>
            <person name="Hu M."/>
            <person name="Wang Z."/>
            <person name="Hofmann A."/>
            <person name="Sternberg P.W."/>
            <person name="Tan P."/>
            <person name="Wang J."/>
            <person name="Gasser R.B."/>
        </authorList>
    </citation>
    <scope>NUCLEOTIDE SEQUENCE [LARGE SCALE GENOMIC DNA]</scope>
</reference>
<dbReference type="AlphaFoldDB" id="A0A074Z256"/>